<reference evidence="2 3" key="1">
    <citation type="journal article" date="2015" name="Nature">
        <title>rRNA introns, odd ribosomes, and small enigmatic genomes across a large radiation of phyla.</title>
        <authorList>
            <person name="Brown C.T."/>
            <person name="Hug L.A."/>
            <person name="Thomas B.C."/>
            <person name="Sharon I."/>
            <person name="Castelle C.J."/>
            <person name="Singh A."/>
            <person name="Wilkins M.J."/>
            <person name="Williams K.H."/>
            <person name="Banfield J.F."/>
        </authorList>
    </citation>
    <scope>NUCLEOTIDE SEQUENCE [LARGE SCALE GENOMIC DNA]</scope>
</reference>
<keyword evidence="1" id="KW-0472">Membrane</keyword>
<protein>
    <submittedName>
        <fullName evidence="2">Uncharacterized protein</fullName>
    </submittedName>
</protein>
<sequence>MSKKVRLLVGLGITLIIGVGVFFGLKPKPKSFFEPDVKIGSEGVELTPAQYQDWAGFWFDYPKELEVTEIELNDETVYSSLELTRSDGEKANLRVADSQYHDLDAWLKAFEKENIVALKKEALWVDIPAKKLTYGAPQSVKTVAIEDGVIYELTTPASEPFWEQTQKMILNSFGFSTEAEAVEPPTPEAEENGEVILLDEAVVE</sequence>
<feature type="transmembrane region" description="Helical" evidence="1">
    <location>
        <begin position="7"/>
        <end position="25"/>
    </location>
</feature>
<comment type="caution">
    <text evidence="2">The sequence shown here is derived from an EMBL/GenBank/DDBJ whole genome shotgun (WGS) entry which is preliminary data.</text>
</comment>
<dbReference type="EMBL" id="LCNT01000001">
    <property type="protein sequence ID" value="KKU62056.1"/>
    <property type="molecule type" value="Genomic_DNA"/>
</dbReference>
<evidence type="ECO:0000313" key="3">
    <source>
        <dbReference type="Proteomes" id="UP000033860"/>
    </source>
</evidence>
<keyword evidence="1" id="KW-0812">Transmembrane</keyword>
<dbReference type="AlphaFoldDB" id="A0A0G1RY77"/>
<proteinExistence type="predicted"/>
<organism evidence="2 3">
    <name type="scientific">Candidatus Beckwithbacteria bacterium GW2011_GWB1_47_15</name>
    <dbReference type="NCBI Taxonomy" id="1618371"/>
    <lineage>
        <taxon>Bacteria</taxon>
        <taxon>Candidatus Beckwithiibacteriota</taxon>
    </lineage>
</organism>
<evidence type="ECO:0000313" key="2">
    <source>
        <dbReference type="EMBL" id="KKU62056.1"/>
    </source>
</evidence>
<keyword evidence="1" id="KW-1133">Transmembrane helix</keyword>
<gene>
    <name evidence="2" type="ORF">UX85_C0001G0270</name>
</gene>
<dbReference type="Proteomes" id="UP000033860">
    <property type="component" value="Unassembled WGS sequence"/>
</dbReference>
<accession>A0A0G1RY77</accession>
<name>A0A0G1RY77_9BACT</name>
<evidence type="ECO:0000256" key="1">
    <source>
        <dbReference type="SAM" id="Phobius"/>
    </source>
</evidence>